<comment type="caution">
    <text evidence="3">The sequence shown here is derived from an EMBL/GenBank/DDBJ whole genome shotgun (WGS) entry which is preliminary data.</text>
</comment>
<dbReference type="PANTHER" id="PTHR31301:SF19">
    <property type="entry name" value="LOB DOMAIN-CONTAINING PROTEIN 2"/>
    <property type="match status" value="1"/>
</dbReference>
<proteinExistence type="inferred from homology"/>
<evidence type="ECO:0000259" key="2">
    <source>
        <dbReference type="PROSITE" id="PS50891"/>
    </source>
</evidence>
<evidence type="ECO:0000313" key="3">
    <source>
        <dbReference type="EMBL" id="KAG1330484.1"/>
    </source>
</evidence>
<dbReference type="EMBL" id="CM017873">
    <property type="protein sequence ID" value="KAG1330484.1"/>
    <property type="molecule type" value="Genomic_DNA"/>
</dbReference>
<dbReference type="Proteomes" id="UP000797356">
    <property type="component" value="Chromosome 2"/>
</dbReference>
<dbReference type="AlphaFoldDB" id="A0A8K0MWT8"/>
<feature type="domain" description="LOB" evidence="2">
    <location>
        <begin position="21"/>
        <end position="123"/>
    </location>
</feature>
<dbReference type="OrthoDB" id="913402at2759"/>
<gene>
    <name evidence="3" type="ORF">COCNU_02G004520</name>
</gene>
<dbReference type="Pfam" id="PF03195">
    <property type="entry name" value="LOB"/>
    <property type="match status" value="1"/>
</dbReference>
<keyword evidence="4" id="KW-1185">Reference proteome</keyword>
<dbReference type="InterPro" id="IPR004883">
    <property type="entry name" value="LOB"/>
</dbReference>
<name>A0A8K0MWT8_COCNU</name>
<comment type="similarity">
    <text evidence="1">Belongs to the LOB domain-containing protein family.</text>
</comment>
<evidence type="ECO:0000313" key="4">
    <source>
        <dbReference type="Proteomes" id="UP000797356"/>
    </source>
</evidence>
<reference evidence="3" key="2">
    <citation type="submission" date="2019-07" db="EMBL/GenBank/DDBJ databases">
        <authorList>
            <person name="Yang Y."/>
            <person name="Bocs S."/>
            <person name="Baudouin L."/>
        </authorList>
    </citation>
    <scope>NUCLEOTIDE SEQUENCE</scope>
    <source>
        <tissue evidence="3">Spear leaf of Hainan Tall coconut</tissue>
    </source>
</reference>
<organism evidence="3 4">
    <name type="scientific">Cocos nucifera</name>
    <name type="common">Coconut palm</name>
    <dbReference type="NCBI Taxonomy" id="13894"/>
    <lineage>
        <taxon>Eukaryota</taxon>
        <taxon>Viridiplantae</taxon>
        <taxon>Streptophyta</taxon>
        <taxon>Embryophyta</taxon>
        <taxon>Tracheophyta</taxon>
        <taxon>Spermatophyta</taxon>
        <taxon>Magnoliopsida</taxon>
        <taxon>Liliopsida</taxon>
        <taxon>Arecaceae</taxon>
        <taxon>Arecoideae</taxon>
        <taxon>Cocoseae</taxon>
        <taxon>Attaleinae</taxon>
        <taxon>Cocos</taxon>
    </lineage>
</organism>
<sequence length="232" mass="25551">MQKNIPHPPPGPAPAPVGGHQACAACKHQRKKCTGNCDLASYFPADRMREFGLVHKVFGVSNLTKMLKAIDSIPDRERAVETLTWEAEWRNIDPSMGCYNEVMRLKHENALLRNVIRRCGNCSRLGLPPPYHPPVPQPKRHPANGDNHNNGGRNLMRDHEGINNNNGNIGGGMGVVAMVPQQMINHPVNHGNLINGYLDHLPSMSMPPLANGGQRNIGPGALYLPNHINHIR</sequence>
<protein>
    <submittedName>
        <fullName evidence="3">LOB domain-containing protein 2-like</fullName>
    </submittedName>
</protein>
<reference evidence="3" key="1">
    <citation type="journal article" date="2017" name="Gigascience">
        <title>The genome draft of coconut (Cocos nucifera).</title>
        <authorList>
            <person name="Xiao Y."/>
            <person name="Xu P."/>
            <person name="Fan H."/>
            <person name="Baudouin L."/>
            <person name="Xia W."/>
            <person name="Bocs S."/>
            <person name="Xu J."/>
            <person name="Li Q."/>
            <person name="Guo A."/>
            <person name="Zhou L."/>
            <person name="Li J."/>
            <person name="Wu Y."/>
            <person name="Ma Z."/>
            <person name="Armero A."/>
            <person name="Issali A.E."/>
            <person name="Liu N."/>
            <person name="Peng M."/>
            <person name="Yang Y."/>
        </authorList>
    </citation>
    <scope>NUCLEOTIDE SEQUENCE</scope>
    <source>
        <tissue evidence="3">Spear leaf of Hainan Tall coconut</tissue>
    </source>
</reference>
<evidence type="ECO:0000256" key="1">
    <source>
        <dbReference type="ARBA" id="ARBA00005474"/>
    </source>
</evidence>
<dbReference type="PANTHER" id="PTHR31301">
    <property type="entry name" value="LOB DOMAIN-CONTAINING PROTEIN 4-RELATED"/>
    <property type="match status" value="1"/>
</dbReference>
<accession>A0A8K0MWT8</accession>
<dbReference type="PROSITE" id="PS50891">
    <property type="entry name" value="LOB"/>
    <property type="match status" value="1"/>
</dbReference>